<dbReference type="Gene3D" id="3.40.50.150">
    <property type="entry name" value="Vaccinia Virus protein VP39"/>
    <property type="match status" value="1"/>
</dbReference>
<evidence type="ECO:0000313" key="2">
    <source>
        <dbReference type="EMBL" id="GGO80144.1"/>
    </source>
</evidence>
<dbReference type="AlphaFoldDB" id="A0A918DSC2"/>
<dbReference type="Pfam" id="PF13578">
    <property type="entry name" value="Methyltransf_24"/>
    <property type="match status" value="1"/>
</dbReference>
<dbReference type="SUPFAM" id="SSF53335">
    <property type="entry name" value="S-adenosyl-L-methionine-dependent methyltransferases"/>
    <property type="match status" value="1"/>
</dbReference>
<dbReference type="Proteomes" id="UP000641932">
    <property type="component" value="Unassembled WGS sequence"/>
</dbReference>
<dbReference type="EMBL" id="BMMS01000001">
    <property type="protein sequence ID" value="GGO80144.1"/>
    <property type="molecule type" value="Genomic_DNA"/>
</dbReference>
<reference evidence="2" key="1">
    <citation type="journal article" date="2014" name="Int. J. Syst. Evol. Microbiol.">
        <title>Complete genome sequence of Corynebacterium casei LMG S-19264T (=DSM 44701T), isolated from a smear-ripened cheese.</title>
        <authorList>
            <consortium name="US DOE Joint Genome Institute (JGI-PGF)"/>
            <person name="Walter F."/>
            <person name="Albersmeier A."/>
            <person name="Kalinowski J."/>
            <person name="Ruckert C."/>
        </authorList>
    </citation>
    <scope>NUCLEOTIDE SEQUENCE</scope>
    <source>
        <strain evidence="2">CGMCC 4.7201</strain>
    </source>
</reference>
<gene>
    <name evidence="2" type="ORF">GCM10012280_01320</name>
</gene>
<organism evidence="2 3">
    <name type="scientific">Wenjunlia tyrosinilytica</name>
    <dbReference type="NCBI Taxonomy" id="1544741"/>
    <lineage>
        <taxon>Bacteria</taxon>
        <taxon>Bacillati</taxon>
        <taxon>Actinomycetota</taxon>
        <taxon>Actinomycetes</taxon>
        <taxon>Kitasatosporales</taxon>
        <taxon>Streptomycetaceae</taxon>
        <taxon>Wenjunlia</taxon>
    </lineage>
</organism>
<accession>A0A918DSC2</accession>
<protein>
    <recommendedName>
        <fullName evidence="4">Class I SAM-dependent methyltransferase</fullName>
    </recommendedName>
</protein>
<feature type="compositionally biased region" description="Low complexity" evidence="1">
    <location>
        <begin position="264"/>
        <end position="274"/>
    </location>
</feature>
<evidence type="ECO:0008006" key="4">
    <source>
        <dbReference type="Google" id="ProtNLM"/>
    </source>
</evidence>
<name>A0A918DSC2_9ACTN</name>
<sequence>MSTATAVPSEPRPSRLDDVKGWFPGLDQVLFDWLLSRQARLGERGDVVEMGAFMGKSAIFTAAYLRKGERFTVCDLFDAPAPDEDNAAETRKSYSTLTRVAFERNYLSFHDELPHVVQGPTSEIPDHVAPATCRFVHVDASHLYVHVAGDMENTRRIVVPEGIVVLDDFRSEHTPGVAAATWEAVFTRGLRPIALSTQKFYGTWGDPGPIQEDLLELAAGRDDLHVSVPEIAGSRVLRFSGRAKPPTGPRSRFPAPVPPPAPTPAAAAAAAAPAALPSGHSSVRRLAKEILPPVLTRALRRRLRRG</sequence>
<evidence type="ECO:0000313" key="3">
    <source>
        <dbReference type="Proteomes" id="UP000641932"/>
    </source>
</evidence>
<evidence type="ECO:0000256" key="1">
    <source>
        <dbReference type="SAM" id="MobiDB-lite"/>
    </source>
</evidence>
<dbReference type="InterPro" id="IPR029063">
    <property type="entry name" value="SAM-dependent_MTases_sf"/>
</dbReference>
<dbReference type="RefSeq" id="WP_189129442.1">
    <property type="nucleotide sequence ID" value="NZ_BMMS01000001.1"/>
</dbReference>
<keyword evidence="3" id="KW-1185">Reference proteome</keyword>
<reference evidence="2" key="2">
    <citation type="submission" date="2020-09" db="EMBL/GenBank/DDBJ databases">
        <authorList>
            <person name="Sun Q."/>
            <person name="Zhou Y."/>
        </authorList>
    </citation>
    <scope>NUCLEOTIDE SEQUENCE</scope>
    <source>
        <strain evidence="2">CGMCC 4.7201</strain>
    </source>
</reference>
<comment type="caution">
    <text evidence="2">The sequence shown here is derived from an EMBL/GenBank/DDBJ whole genome shotgun (WGS) entry which is preliminary data.</text>
</comment>
<feature type="region of interest" description="Disordered" evidence="1">
    <location>
        <begin position="240"/>
        <end position="274"/>
    </location>
</feature>
<proteinExistence type="predicted"/>